<dbReference type="EMBL" id="AE017226">
    <property type="protein sequence ID" value="AAS10537.1"/>
    <property type="molecule type" value="Genomic_DNA"/>
</dbReference>
<dbReference type="Gene3D" id="3.30.420.10">
    <property type="entry name" value="Ribonuclease H-like superfamily/Ribonuclease H"/>
    <property type="match status" value="1"/>
</dbReference>
<accession>Q73L32</accession>
<dbReference type="KEGG" id="tde:TDE_2033"/>
<accession>Q73JR2</accession>
<dbReference type="Proteomes" id="UP000008212">
    <property type="component" value="Chromosome"/>
</dbReference>
<evidence type="ECO:0000259" key="1">
    <source>
        <dbReference type="PROSITE" id="PS50994"/>
    </source>
</evidence>
<evidence type="ECO:0000313" key="4">
    <source>
        <dbReference type="EMBL" id="AAS12989.1"/>
    </source>
</evidence>
<dbReference type="InterPro" id="IPR036397">
    <property type="entry name" value="RNaseH_sf"/>
</dbReference>
<name>Q73JR2_TREDE</name>
<dbReference type="HOGENOM" id="CLU_041517_0_2_12"/>
<dbReference type="PANTHER" id="PTHR35004:SF7">
    <property type="entry name" value="INTEGRASE PROTEIN"/>
    <property type="match status" value="1"/>
</dbReference>
<dbReference type="InterPro" id="IPR047797">
    <property type="entry name" value="ISNCY_transpos"/>
</dbReference>
<dbReference type="eggNOG" id="COG2801">
    <property type="taxonomic scope" value="Bacteria"/>
</dbReference>
<evidence type="ECO:0000313" key="5">
    <source>
        <dbReference type="Proteomes" id="UP000008212"/>
    </source>
</evidence>
<dbReference type="EMBL" id="AE017226">
    <property type="protein sequence ID" value="AAS12547.1"/>
    <property type="molecule type" value="Genomic_DNA"/>
</dbReference>
<dbReference type="PANTHER" id="PTHR35004">
    <property type="entry name" value="TRANSPOSASE RV3428C-RELATED"/>
    <property type="match status" value="1"/>
</dbReference>
<reference evidence="4 5" key="1">
    <citation type="journal article" date="2004" name="Proc. Natl. Acad. Sci. U.S.A.">
        <title>Comparison of the genome of the oral pathogen Treponema denticola with other spirochete genomes.</title>
        <authorList>
            <person name="Seshadri R."/>
            <person name="Myers G.S."/>
            <person name="Tettelin H."/>
            <person name="Eisen J.A."/>
            <person name="Heidelberg J.F."/>
            <person name="Dodson R.J."/>
            <person name="Davidsen T.M."/>
            <person name="DeBoy R.T."/>
            <person name="Fouts D.E."/>
            <person name="Haft D.H."/>
            <person name="Selengut J."/>
            <person name="Ren Q."/>
            <person name="Brinkac L.M."/>
            <person name="Madupu R."/>
            <person name="Kolonay J."/>
            <person name="Durkin S.A."/>
            <person name="Daugherty S.C."/>
            <person name="Shetty J."/>
            <person name="Shvartsbeyn A."/>
            <person name="Gebregeorgis E."/>
            <person name="Geer K."/>
            <person name="Tsegaye G."/>
            <person name="Malek J."/>
            <person name="Ayodeji B."/>
            <person name="Shatsman S."/>
            <person name="McLeod M.P."/>
            <person name="Smajs D."/>
            <person name="Howell J.K."/>
            <person name="Pal S."/>
            <person name="Amin A."/>
            <person name="Vashisth P."/>
            <person name="McNeill T.Z."/>
            <person name="Xiang Q."/>
            <person name="Sodergren E."/>
            <person name="Baca E."/>
            <person name="Weinstock G.M."/>
            <person name="Norris S.J."/>
            <person name="Fraser C.M."/>
            <person name="Paulsen I.T."/>
        </authorList>
    </citation>
    <scope>NUCLEOTIDE SEQUENCE [LARGE SCALE GENOMIC DNA]</scope>
    <source>
        <strain evidence="4">ATCC 35405</strain>
        <strain evidence="5">ATCC 35405 / DSM 14222 / CIP 103919 / JCM 8153 / KCTC 15104</strain>
    </source>
</reference>
<proteinExistence type="predicted"/>
<dbReference type="OrthoDB" id="4864at2"/>
<dbReference type="InterPro" id="IPR009057">
    <property type="entry name" value="Homeodomain-like_sf"/>
</dbReference>
<dbReference type="KEGG" id="tde:TDE_2472"/>
<dbReference type="GO" id="GO:0015074">
    <property type="term" value="P:DNA integration"/>
    <property type="evidence" value="ECO:0007669"/>
    <property type="project" value="InterPro"/>
</dbReference>
<dbReference type="NCBIfam" id="NF033594">
    <property type="entry name" value="transpos_ISNCY_2"/>
    <property type="match status" value="1"/>
</dbReference>
<dbReference type="STRING" id="243275.TDE_0039"/>
<sequence length="394" mass="46146">MEEKLNMGKKERTRGKILAMVVERQITLKQAAIKMQVCYRQAKRIYKRYLEQGDKGLLHKSLGKPSSKRVDENIKKKCLELYAEKYHDFGPTLAAEKLEELDGIKINHETLRRLLIKAGLWSRKRRRNIHRSRRERRECFGQMLQFDGSHHKWFEQRGPKCCLMNIVDDATGMTQSFLTEQETTEAAMRLLWGWIDCHGIPQAVCCDKKNAYVITREPTMSEIIKNVRPKTPFQKACEKLGIQIIVAHSAQSKGRVERNHSVYQDRFVKELRLAKINTIEKANAFLQKEYLPKINKKFAIAPLDSQDGHAPCPSKEQLANIFCYEEQRVVSNDFVIRYENRLFQITKSNRNIPRPKTNILLRELLDGTIKLIWNNKELDFLEITKEYLKEVKLS</sequence>
<feature type="domain" description="Integrase catalytic" evidence="1">
    <location>
        <begin position="134"/>
        <end position="319"/>
    </location>
</feature>
<evidence type="ECO:0000313" key="2">
    <source>
        <dbReference type="EMBL" id="AAS10537.1"/>
    </source>
</evidence>
<dbReference type="SUPFAM" id="SSF53098">
    <property type="entry name" value="Ribonuclease H-like"/>
    <property type="match status" value="1"/>
</dbReference>
<keyword evidence="5" id="KW-1185">Reference proteome</keyword>
<protein>
    <submittedName>
        <fullName evidence="4">ISTde1, transposase</fullName>
    </submittedName>
</protein>
<dbReference type="InterPro" id="IPR001584">
    <property type="entry name" value="Integrase_cat-core"/>
</dbReference>
<dbReference type="SUPFAM" id="SSF46689">
    <property type="entry name" value="Homeodomain-like"/>
    <property type="match status" value="1"/>
</dbReference>
<gene>
    <name evidence="2" type="ordered locus">TDE_0039</name>
    <name evidence="3" type="ordered locus">TDE_2033</name>
    <name evidence="4" type="ordered locus">TDE_2472</name>
</gene>
<dbReference type="PaxDb" id="243275-TDE_0039"/>
<dbReference type="PATRIC" id="fig|243275.7.peg.1918"/>
<dbReference type="AlphaFoldDB" id="Q73JR2"/>
<evidence type="ECO:0000313" key="3">
    <source>
        <dbReference type="EMBL" id="AAS12547.1"/>
    </source>
</evidence>
<dbReference type="GeneID" id="2741654"/>
<dbReference type="GO" id="GO:0003676">
    <property type="term" value="F:nucleic acid binding"/>
    <property type="evidence" value="ECO:0007669"/>
    <property type="project" value="InterPro"/>
</dbReference>
<dbReference type="PROSITE" id="PS50994">
    <property type="entry name" value="INTEGRASE"/>
    <property type="match status" value="1"/>
</dbReference>
<dbReference type="EMBL" id="AE017226">
    <property type="protein sequence ID" value="AAS12989.1"/>
    <property type="molecule type" value="Genomic_DNA"/>
</dbReference>
<organism evidence="4 5">
    <name type="scientific">Treponema denticola (strain ATCC 35405 / DSM 14222 / CIP 103919 / JCM 8153 / KCTC 15104)</name>
    <dbReference type="NCBI Taxonomy" id="243275"/>
    <lineage>
        <taxon>Bacteria</taxon>
        <taxon>Pseudomonadati</taxon>
        <taxon>Spirochaetota</taxon>
        <taxon>Spirochaetia</taxon>
        <taxon>Spirochaetales</taxon>
        <taxon>Treponemataceae</taxon>
        <taxon>Treponema</taxon>
    </lineage>
</organism>
<dbReference type="Pfam" id="PF13565">
    <property type="entry name" value="HTH_32"/>
    <property type="match status" value="1"/>
</dbReference>
<dbReference type="InterPro" id="IPR012337">
    <property type="entry name" value="RNaseH-like_sf"/>
</dbReference>
<dbReference type="RefSeq" id="WP_002679811.1">
    <property type="nucleotide sequence ID" value="NC_002967.9"/>
</dbReference>
<dbReference type="KEGG" id="tde:TDE_0039"/>